<organism evidence="1 2">
    <name type="scientific">Caenorhabditis remanei</name>
    <name type="common">Caenorhabditis vulgaris</name>
    <dbReference type="NCBI Taxonomy" id="31234"/>
    <lineage>
        <taxon>Eukaryota</taxon>
        <taxon>Metazoa</taxon>
        <taxon>Ecdysozoa</taxon>
        <taxon>Nematoda</taxon>
        <taxon>Chromadorea</taxon>
        <taxon>Rhabditida</taxon>
        <taxon>Rhabditina</taxon>
        <taxon>Rhabditomorpha</taxon>
        <taxon>Rhabditoidea</taxon>
        <taxon>Rhabditidae</taxon>
        <taxon>Peloderinae</taxon>
        <taxon>Caenorhabditis</taxon>
    </lineage>
</organism>
<evidence type="ECO:0000313" key="1">
    <source>
        <dbReference type="EMBL" id="KAF1755599.1"/>
    </source>
</evidence>
<gene>
    <name evidence="1" type="ORF">GCK72_012049</name>
</gene>
<dbReference type="EMBL" id="WUAV01000004">
    <property type="protein sequence ID" value="KAF1755599.1"/>
    <property type="molecule type" value="Genomic_DNA"/>
</dbReference>
<dbReference type="AlphaFoldDB" id="A0A6A5GMP1"/>
<dbReference type="CTD" id="9806634"/>
<sequence>MSSEFPLFRLPLIVLNHGLKLMTPFEIDHIAGEEKLLKFYVPMEDGCFGFRTFINHLSFIFNITLTDLELHFQDFTRDENEIIIDLYCGNTTRNTNYAKKLTLVGESVSTPGDDELVNHILNRQEAECKLTLDMQSFTFNIRRSQFRYIPNQLVIQNPNWVTSSDIKYFNSFSVLIFSAHSIMWWWYVENLIERWYFGWTPNWTVMMIEFLFINIDDIINKIRERIPDSDLLRSEETIEGPDGLSHRIKYSINREDGIIAEFLVENNKYLYIRSRDNTDISLSTFITKIKPMM</sequence>
<evidence type="ECO:0000313" key="2">
    <source>
        <dbReference type="Proteomes" id="UP000483820"/>
    </source>
</evidence>
<dbReference type="Proteomes" id="UP000483820">
    <property type="component" value="Chromosome IV"/>
</dbReference>
<protein>
    <recommendedName>
        <fullName evidence="3">F-box associated domain-containing protein</fullName>
    </recommendedName>
</protein>
<dbReference type="RefSeq" id="XP_053583589.1">
    <property type="nucleotide sequence ID" value="XM_053728817.1"/>
</dbReference>
<accession>A0A6A5GMP1</accession>
<comment type="caution">
    <text evidence="1">The sequence shown here is derived from an EMBL/GenBank/DDBJ whole genome shotgun (WGS) entry which is preliminary data.</text>
</comment>
<evidence type="ECO:0008006" key="3">
    <source>
        <dbReference type="Google" id="ProtNLM"/>
    </source>
</evidence>
<dbReference type="KEGG" id="crq:GCK72_012049"/>
<name>A0A6A5GMP1_CAERE</name>
<dbReference type="GeneID" id="9806634"/>
<reference evidence="1 2" key="1">
    <citation type="submission" date="2019-12" db="EMBL/GenBank/DDBJ databases">
        <title>Chromosome-level assembly of the Caenorhabditis remanei genome.</title>
        <authorList>
            <person name="Teterina A.A."/>
            <person name="Willis J.H."/>
            <person name="Phillips P.C."/>
        </authorList>
    </citation>
    <scope>NUCLEOTIDE SEQUENCE [LARGE SCALE GENOMIC DNA]</scope>
    <source>
        <strain evidence="1 2">PX506</strain>
        <tissue evidence="1">Whole organism</tissue>
    </source>
</reference>
<proteinExistence type="predicted"/>